<protein>
    <submittedName>
        <fullName evidence="1">Uncharacterized protein</fullName>
    </submittedName>
</protein>
<accession>A0A381RNH4</accession>
<name>A0A381RNH4_9ZZZZ</name>
<gene>
    <name evidence="1" type="ORF">METZ01_LOCUS46270</name>
</gene>
<dbReference type="EMBL" id="UINC01002144">
    <property type="protein sequence ID" value="SUZ93416.1"/>
    <property type="molecule type" value="Genomic_DNA"/>
</dbReference>
<reference evidence="1" key="1">
    <citation type="submission" date="2018-05" db="EMBL/GenBank/DDBJ databases">
        <authorList>
            <person name="Lanie J.A."/>
            <person name="Ng W.-L."/>
            <person name="Kazmierczak K.M."/>
            <person name="Andrzejewski T.M."/>
            <person name="Davidsen T.M."/>
            <person name="Wayne K.J."/>
            <person name="Tettelin H."/>
            <person name="Glass J.I."/>
            <person name="Rusch D."/>
            <person name="Podicherti R."/>
            <person name="Tsui H.-C.T."/>
            <person name="Winkler M.E."/>
        </authorList>
    </citation>
    <scope>NUCLEOTIDE SEQUENCE</scope>
</reference>
<evidence type="ECO:0000313" key="1">
    <source>
        <dbReference type="EMBL" id="SUZ93416.1"/>
    </source>
</evidence>
<proteinExistence type="predicted"/>
<dbReference type="AlphaFoldDB" id="A0A381RNH4"/>
<sequence length="23" mass="2595">MLAILPFLISLDSLVAMILTQEY</sequence>
<organism evidence="1">
    <name type="scientific">marine metagenome</name>
    <dbReference type="NCBI Taxonomy" id="408172"/>
    <lineage>
        <taxon>unclassified sequences</taxon>
        <taxon>metagenomes</taxon>
        <taxon>ecological metagenomes</taxon>
    </lineage>
</organism>